<proteinExistence type="predicted"/>
<evidence type="ECO:0000313" key="1">
    <source>
        <dbReference type="EMBL" id="KAI5656569.1"/>
    </source>
</evidence>
<name>A0ACC0A7H8_CATRO</name>
<sequence length="601" mass="69860">MACAAVSSLLDTLEQLVHTPNLNRPPSNREQIVSLQRKFTFFEEFLLQSYQFNDDEFVRRTKMVIKYLASKVEDYIAEILFNGSVEAGELENRHQILNTQEKAKEIFEEIDYIEKEVLGFCGEADNDIQLLEEDYSVESLSLPALSSGNAFDETFLEILDRVTGLPLKLQILAIVGMRSMGKTALAKRIFDNQFVLHHFYIRAWITVSKESPIRYILLGLLKCIQCTTDDGIYEKSEGQLAELLFRSLKGQRYLIVIDNLWCTKVWNAVKRSFPDDQNGSRILLTSCLMNLGIQVHSNRSSHDQHFPSAEDTWKIFQEMFSEDCDPLQLIKIGEQVTREHQGLFLAIILAAGILAKISDTPNYWGDFMQNAGSFMDESVKDIFTLNFNQLPHYLRTCFSYVGVLPDDCEIFLYIIIRVWNVLGLVRPERLKRLEEVAKVHFEDLVENTQNVNKIRWSDCRVKRNFIPDLLWHLNCTSAQKEKFLDLITKGFKFVSVFTDHNYPLSFSSDIDLCIWLRPVVPLTRSFQCFGVEEWFQPKKNLYHWRSNNHMVKTFHIHDLIHDMARIVNESRPSGYPQIRTRTLMVKLGPRPRPRPRPIPSR</sequence>
<gene>
    <name evidence="1" type="ORF">M9H77_25362</name>
</gene>
<organism evidence="1 2">
    <name type="scientific">Catharanthus roseus</name>
    <name type="common">Madagascar periwinkle</name>
    <name type="synonym">Vinca rosea</name>
    <dbReference type="NCBI Taxonomy" id="4058"/>
    <lineage>
        <taxon>Eukaryota</taxon>
        <taxon>Viridiplantae</taxon>
        <taxon>Streptophyta</taxon>
        <taxon>Embryophyta</taxon>
        <taxon>Tracheophyta</taxon>
        <taxon>Spermatophyta</taxon>
        <taxon>Magnoliopsida</taxon>
        <taxon>eudicotyledons</taxon>
        <taxon>Gunneridae</taxon>
        <taxon>Pentapetalae</taxon>
        <taxon>asterids</taxon>
        <taxon>lamiids</taxon>
        <taxon>Gentianales</taxon>
        <taxon>Apocynaceae</taxon>
        <taxon>Rauvolfioideae</taxon>
        <taxon>Vinceae</taxon>
        <taxon>Catharanthinae</taxon>
        <taxon>Catharanthus</taxon>
    </lineage>
</organism>
<dbReference type="EMBL" id="CM044706">
    <property type="protein sequence ID" value="KAI5656569.1"/>
    <property type="molecule type" value="Genomic_DNA"/>
</dbReference>
<reference evidence="2" key="1">
    <citation type="journal article" date="2023" name="Nat. Plants">
        <title>Single-cell RNA sequencing provides a high-resolution roadmap for understanding the multicellular compartmentation of specialized metabolism.</title>
        <authorList>
            <person name="Sun S."/>
            <person name="Shen X."/>
            <person name="Li Y."/>
            <person name="Li Y."/>
            <person name="Wang S."/>
            <person name="Li R."/>
            <person name="Zhang H."/>
            <person name="Shen G."/>
            <person name="Guo B."/>
            <person name="Wei J."/>
            <person name="Xu J."/>
            <person name="St-Pierre B."/>
            <person name="Chen S."/>
            <person name="Sun C."/>
        </authorList>
    </citation>
    <scope>NUCLEOTIDE SEQUENCE [LARGE SCALE GENOMIC DNA]</scope>
</reference>
<dbReference type="Proteomes" id="UP001060085">
    <property type="component" value="Linkage Group LG06"/>
</dbReference>
<comment type="caution">
    <text evidence="1">The sequence shown here is derived from an EMBL/GenBank/DDBJ whole genome shotgun (WGS) entry which is preliminary data.</text>
</comment>
<keyword evidence="2" id="KW-1185">Reference proteome</keyword>
<protein>
    <submittedName>
        <fullName evidence="1">Uncharacterized protein</fullName>
    </submittedName>
</protein>
<evidence type="ECO:0000313" key="2">
    <source>
        <dbReference type="Proteomes" id="UP001060085"/>
    </source>
</evidence>
<accession>A0ACC0A7H8</accession>